<dbReference type="EMBL" id="JAIFZM010000024">
    <property type="protein sequence ID" value="MCG3421167.1"/>
    <property type="molecule type" value="Genomic_DNA"/>
</dbReference>
<evidence type="ECO:0000259" key="3">
    <source>
        <dbReference type="Pfam" id="PF08338"/>
    </source>
</evidence>
<evidence type="ECO:0000256" key="1">
    <source>
        <dbReference type="ARBA" id="ARBA00009353"/>
    </source>
</evidence>
<dbReference type="Pfam" id="PF08338">
    <property type="entry name" value="DUF1731"/>
    <property type="match status" value="1"/>
</dbReference>
<comment type="caution">
    <text evidence="4">The sequence shown here is derived from an EMBL/GenBank/DDBJ whole genome shotgun (WGS) entry which is preliminary data.</text>
</comment>
<organism evidence="4 5">
    <name type="scientific">Oceanobacillus jordanicus</name>
    <dbReference type="NCBI Taxonomy" id="2867266"/>
    <lineage>
        <taxon>Bacteria</taxon>
        <taxon>Bacillati</taxon>
        <taxon>Bacillota</taxon>
        <taxon>Bacilli</taxon>
        <taxon>Bacillales</taxon>
        <taxon>Bacillaceae</taxon>
        <taxon>Oceanobacillus</taxon>
    </lineage>
</organism>
<dbReference type="Gene3D" id="3.40.50.720">
    <property type="entry name" value="NAD(P)-binding Rossmann-like Domain"/>
    <property type="match status" value="1"/>
</dbReference>
<name>A0AAW5BEY8_9BACI</name>
<dbReference type="Proteomes" id="UP001199631">
    <property type="component" value="Unassembled WGS sequence"/>
</dbReference>
<accession>A0AAW5BEY8</accession>
<protein>
    <submittedName>
        <fullName evidence="4">TIGR01777 family oxidoreductase</fullName>
    </submittedName>
</protein>
<dbReference type="SUPFAM" id="SSF51735">
    <property type="entry name" value="NAD(P)-binding Rossmann-fold domains"/>
    <property type="match status" value="1"/>
</dbReference>
<sequence>MNILITGGTGFVGKHLTKALHENGHHTYILTRSPENKQNSELATFIGYDHDPTTLPHINAVINLAGESLFGYWTKSKKQSILESRINITHLLVEMIKKMDNKPDVFISGSAVGYFGSSEDKIFTEATNEAGNDFLAEVALEWEAVANQAENQLGIRTVFLRFGVILGKEGAFPLMRLPVKLFAGGKIGTGEQWLSWIHIDDVVRLIQFCLNDPKIEGPVNATAPNPKRNKDFMRILASVMHRPHWLPVPSTMIHLLIGEMGQLVTKGQYVLPKKAQDHGFQFNYPRLKEAISSIEE</sequence>
<dbReference type="NCBIfam" id="TIGR01777">
    <property type="entry name" value="yfcH"/>
    <property type="match status" value="1"/>
</dbReference>
<evidence type="ECO:0000259" key="2">
    <source>
        <dbReference type="Pfam" id="PF01370"/>
    </source>
</evidence>
<dbReference type="InterPro" id="IPR036291">
    <property type="entry name" value="NAD(P)-bd_dom_sf"/>
</dbReference>
<proteinExistence type="inferred from homology"/>
<evidence type="ECO:0000313" key="5">
    <source>
        <dbReference type="Proteomes" id="UP001199631"/>
    </source>
</evidence>
<dbReference type="InterPro" id="IPR013549">
    <property type="entry name" value="DUF1731"/>
</dbReference>
<dbReference type="InterPro" id="IPR001509">
    <property type="entry name" value="Epimerase_deHydtase"/>
</dbReference>
<dbReference type="InterPro" id="IPR010099">
    <property type="entry name" value="SDR39U1"/>
</dbReference>
<dbReference type="AlphaFoldDB" id="A0AAW5BEY8"/>
<feature type="domain" description="DUF1731" evidence="3">
    <location>
        <begin position="248"/>
        <end position="293"/>
    </location>
</feature>
<reference evidence="4 5" key="1">
    <citation type="journal article" date="2022" name="Evol. Bioinform. Online">
        <title>Draft Genome Sequence of Oceanobacillus jordanicus Strain GSFE11, a Halotolerant Plant Growth-Promoting Bacterial Endophyte Isolated From the Jordan Valley.</title>
        <authorList>
            <person name="Alhindi T."/>
            <person name="Albdaiwi R."/>
        </authorList>
    </citation>
    <scope>NUCLEOTIDE SEQUENCE [LARGE SCALE GENOMIC DNA]</scope>
    <source>
        <strain evidence="4 5">GSFE11</strain>
    </source>
</reference>
<dbReference type="PANTHER" id="PTHR11092:SF0">
    <property type="entry name" value="EPIMERASE FAMILY PROTEIN SDR39U1"/>
    <property type="match status" value="1"/>
</dbReference>
<feature type="domain" description="NAD-dependent epimerase/dehydratase" evidence="2">
    <location>
        <begin position="3"/>
        <end position="214"/>
    </location>
</feature>
<comment type="similarity">
    <text evidence="1">Belongs to the NAD(P)-dependent epimerase/dehydratase family. SDR39U1 subfamily.</text>
</comment>
<gene>
    <name evidence="4" type="ORF">K3T81_18640</name>
</gene>
<dbReference type="RefSeq" id="WP_238022132.1">
    <property type="nucleotide sequence ID" value="NZ_JAIFZM010000024.1"/>
</dbReference>
<dbReference type="CDD" id="cd05242">
    <property type="entry name" value="SDR_a8"/>
    <property type="match status" value="1"/>
</dbReference>
<dbReference type="PANTHER" id="PTHR11092">
    <property type="entry name" value="SUGAR NUCLEOTIDE EPIMERASE RELATED"/>
    <property type="match status" value="1"/>
</dbReference>
<evidence type="ECO:0000313" key="4">
    <source>
        <dbReference type="EMBL" id="MCG3421167.1"/>
    </source>
</evidence>
<keyword evidence="5" id="KW-1185">Reference proteome</keyword>
<dbReference type="Pfam" id="PF01370">
    <property type="entry name" value="Epimerase"/>
    <property type="match status" value="1"/>
</dbReference>